<evidence type="ECO:0000256" key="4">
    <source>
        <dbReference type="ARBA" id="ARBA00022927"/>
    </source>
</evidence>
<comment type="domain">
    <text evidence="8">The twin CX3C motif contains 4 conserved Cys residues that form 2 disulfide bonds in the mitochondrial intermembrane space.</text>
</comment>
<comment type="subunit">
    <text evidence="8">Heterohexamer.</text>
</comment>
<evidence type="ECO:0000256" key="1">
    <source>
        <dbReference type="ARBA" id="ARBA00022448"/>
    </source>
</evidence>
<evidence type="ECO:0000256" key="2">
    <source>
        <dbReference type="ARBA" id="ARBA00022723"/>
    </source>
</evidence>
<dbReference type="GeneID" id="117235596"/>
<keyword evidence="10" id="KW-1185">Reference proteome</keyword>
<evidence type="ECO:0000313" key="11">
    <source>
        <dbReference type="RefSeq" id="XP_033353670.1"/>
    </source>
</evidence>
<evidence type="ECO:0000259" key="9">
    <source>
        <dbReference type="Pfam" id="PF02953"/>
    </source>
</evidence>
<dbReference type="GO" id="GO:0046872">
    <property type="term" value="F:metal ion binding"/>
    <property type="evidence" value="ECO:0007669"/>
    <property type="project" value="UniProtKB-KW"/>
</dbReference>
<sequence>MDASIIRNMKDFHSLFNQISETCFKTCMSTFMSRDISTEEIQCIENCSGKHIHANHKVMQIFMEVQSAITRKNMEEFEKTQAALDAARKEQNSESNE</sequence>
<name>A0A6J3KL10_9HYME</name>
<accession>A0A6J3KL10</accession>
<dbReference type="PANTHER" id="PTHR13172">
    <property type="entry name" value="MITOCHONDRIAL IMPORT INNER MEMBRANE TRANSLOCASE SUBUNIT TIM9B"/>
    <property type="match status" value="1"/>
</dbReference>
<comment type="function">
    <text evidence="8">Mitochondrial intermembrane chaperone that participates in the import and insertion of some multi-pass transmembrane proteins into the mitochondrial inner membrane. Also required for the transfer of beta-barrel precursors from the TOM complex to the sorting and assembly machinery (SAM complex) of the outer membrane. Acts as a chaperone-like protein that protects the hydrophobic precursors from aggregation and guide them through the mitochondrial intermembrane space.</text>
</comment>
<evidence type="ECO:0000256" key="5">
    <source>
        <dbReference type="ARBA" id="ARBA00023010"/>
    </source>
</evidence>
<keyword evidence="2" id="KW-0479">Metal-binding</keyword>
<dbReference type="AlphaFoldDB" id="A0A6J3KL10"/>
<dbReference type="SUPFAM" id="SSF144122">
    <property type="entry name" value="Tim10-like"/>
    <property type="match status" value="1"/>
</dbReference>
<keyword evidence="4 8" id="KW-0653">Protein transport</keyword>
<keyword evidence="7 8" id="KW-1015">Disulfide bond</keyword>
<gene>
    <name evidence="11" type="primary">LOC117235596</name>
</gene>
<keyword evidence="8" id="KW-0472">Membrane</keyword>
<evidence type="ECO:0000256" key="7">
    <source>
        <dbReference type="ARBA" id="ARBA00023157"/>
    </source>
</evidence>
<comment type="similarity">
    <text evidence="8">Belongs to the small Tim family.</text>
</comment>
<keyword evidence="8" id="KW-0143">Chaperone</keyword>
<reference evidence="11" key="1">
    <citation type="submission" date="2025-08" db="UniProtKB">
        <authorList>
            <consortium name="RefSeq"/>
        </authorList>
    </citation>
    <scope>IDENTIFICATION</scope>
    <source>
        <tissue evidence="11">Muscle</tissue>
    </source>
</reference>
<keyword evidence="6 8" id="KW-0496">Mitochondrion</keyword>
<keyword evidence="8" id="KW-0999">Mitochondrion inner membrane</keyword>
<dbReference type="GO" id="GO:0015031">
    <property type="term" value="P:protein transport"/>
    <property type="evidence" value="ECO:0007669"/>
    <property type="project" value="UniProtKB-KW"/>
</dbReference>
<evidence type="ECO:0000256" key="8">
    <source>
        <dbReference type="RuleBase" id="RU367043"/>
    </source>
</evidence>
<keyword evidence="3" id="KW-0862">Zinc</keyword>
<comment type="subcellular location">
    <subcellularLocation>
        <location evidence="8">Mitochondrion inner membrane</location>
        <topology evidence="8">Peripheral membrane protein</topology>
        <orientation evidence="8">Intermembrane side</orientation>
    </subcellularLocation>
</comment>
<feature type="domain" description="Tim10-like" evidence="9">
    <location>
        <begin position="7"/>
        <end position="63"/>
    </location>
</feature>
<dbReference type="InterPro" id="IPR004217">
    <property type="entry name" value="Tim10-like"/>
</dbReference>
<keyword evidence="1 8" id="KW-0813">Transport</keyword>
<protein>
    <recommendedName>
        <fullName evidence="8">Mitochondrial import inner membrane translocase subunit</fullName>
    </recommendedName>
</protein>
<dbReference type="KEGG" id="bvk:117235596"/>
<keyword evidence="5 8" id="KW-0811">Translocation</keyword>
<dbReference type="RefSeq" id="XP_033353670.1">
    <property type="nucleotide sequence ID" value="XM_033497779.1"/>
</dbReference>
<dbReference type="GO" id="GO:0005743">
    <property type="term" value="C:mitochondrial inner membrane"/>
    <property type="evidence" value="ECO:0007669"/>
    <property type="project" value="UniProtKB-SubCell"/>
</dbReference>
<evidence type="ECO:0000256" key="6">
    <source>
        <dbReference type="ARBA" id="ARBA00023128"/>
    </source>
</evidence>
<dbReference type="InterPro" id="IPR050673">
    <property type="entry name" value="Mito_inner_translocase_sub"/>
</dbReference>
<dbReference type="Gene3D" id="1.10.287.810">
    <property type="entry name" value="Mitochondrial import inner membrane translocase subunit tim13 like domains"/>
    <property type="match status" value="1"/>
</dbReference>
<evidence type="ECO:0000256" key="3">
    <source>
        <dbReference type="ARBA" id="ARBA00022833"/>
    </source>
</evidence>
<dbReference type="Pfam" id="PF02953">
    <property type="entry name" value="zf-Tim10_DDP"/>
    <property type="match status" value="1"/>
</dbReference>
<organism evidence="10 11">
    <name type="scientific">Bombus vosnesenskii</name>
    <dbReference type="NCBI Taxonomy" id="207650"/>
    <lineage>
        <taxon>Eukaryota</taxon>
        <taxon>Metazoa</taxon>
        <taxon>Ecdysozoa</taxon>
        <taxon>Arthropoda</taxon>
        <taxon>Hexapoda</taxon>
        <taxon>Insecta</taxon>
        <taxon>Pterygota</taxon>
        <taxon>Neoptera</taxon>
        <taxon>Endopterygota</taxon>
        <taxon>Hymenoptera</taxon>
        <taxon>Apocrita</taxon>
        <taxon>Aculeata</taxon>
        <taxon>Apoidea</taxon>
        <taxon>Anthophila</taxon>
        <taxon>Apidae</taxon>
        <taxon>Bombus</taxon>
        <taxon>Pyrobombus</taxon>
    </lineage>
</organism>
<proteinExistence type="inferred from homology"/>
<evidence type="ECO:0000313" key="10">
    <source>
        <dbReference type="Proteomes" id="UP000504631"/>
    </source>
</evidence>
<dbReference type="Proteomes" id="UP000504631">
    <property type="component" value="Unplaced"/>
</dbReference>
<dbReference type="InterPro" id="IPR035427">
    <property type="entry name" value="Tim10-like_dom_sf"/>
</dbReference>